<organism evidence="2 3">
    <name type="scientific">Kaistia dalseonensis</name>
    <dbReference type="NCBI Taxonomy" id="410840"/>
    <lineage>
        <taxon>Bacteria</taxon>
        <taxon>Pseudomonadati</taxon>
        <taxon>Pseudomonadota</taxon>
        <taxon>Alphaproteobacteria</taxon>
        <taxon>Hyphomicrobiales</taxon>
        <taxon>Kaistiaceae</taxon>
        <taxon>Kaistia</taxon>
    </lineage>
</organism>
<keyword evidence="3" id="KW-1185">Reference proteome</keyword>
<sequence length="159" mass="15821">MKMMQKVLLAAAAVMSMSAPALAEAKASVGTLTCDVSAGVGMFIMEKQTMKCVFKPANGGAEDRYTGKINEYGVAVGAIEKGVLVWGVVTATNEIPGPGTLSGEYGGPGADVAFVAGLGANVLVGGSNKSVALQPLSVEGEVGFNIAAGVTTVTLVAAP</sequence>
<name>A0ABU0H3U4_9HYPH</name>
<evidence type="ECO:0000256" key="1">
    <source>
        <dbReference type="SAM" id="SignalP"/>
    </source>
</evidence>
<reference evidence="2 3" key="1">
    <citation type="submission" date="2023-07" db="EMBL/GenBank/DDBJ databases">
        <title>Genomic Encyclopedia of Type Strains, Phase IV (KMG-IV): sequencing the most valuable type-strain genomes for metagenomic binning, comparative biology and taxonomic classification.</title>
        <authorList>
            <person name="Goeker M."/>
        </authorList>
    </citation>
    <scope>NUCLEOTIDE SEQUENCE [LARGE SCALE GENOMIC DNA]</scope>
    <source>
        <strain evidence="2 3">B6-8</strain>
    </source>
</reference>
<gene>
    <name evidence="2" type="ORF">QO014_001335</name>
</gene>
<evidence type="ECO:0008006" key="4">
    <source>
        <dbReference type="Google" id="ProtNLM"/>
    </source>
</evidence>
<dbReference type="InterPro" id="IPR009333">
    <property type="entry name" value="DUF992"/>
</dbReference>
<dbReference type="Proteomes" id="UP001241603">
    <property type="component" value="Unassembled WGS sequence"/>
</dbReference>
<evidence type="ECO:0000313" key="3">
    <source>
        <dbReference type="Proteomes" id="UP001241603"/>
    </source>
</evidence>
<feature type="signal peptide" evidence="1">
    <location>
        <begin position="1"/>
        <end position="23"/>
    </location>
</feature>
<protein>
    <recommendedName>
        <fullName evidence="4">DUF992 domain-containing protein</fullName>
    </recommendedName>
</protein>
<feature type="chain" id="PRO_5046745263" description="DUF992 domain-containing protein" evidence="1">
    <location>
        <begin position="24"/>
        <end position="159"/>
    </location>
</feature>
<keyword evidence="1" id="KW-0732">Signal</keyword>
<accession>A0ABU0H3U4</accession>
<proteinExistence type="predicted"/>
<dbReference type="RefSeq" id="WP_266347889.1">
    <property type="nucleotide sequence ID" value="NZ_JAPKNG010000002.1"/>
</dbReference>
<dbReference type="Pfam" id="PF06186">
    <property type="entry name" value="DUF992"/>
    <property type="match status" value="1"/>
</dbReference>
<dbReference type="EMBL" id="JAUSVO010000002">
    <property type="protein sequence ID" value="MDQ0436950.1"/>
    <property type="molecule type" value="Genomic_DNA"/>
</dbReference>
<comment type="caution">
    <text evidence="2">The sequence shown here is derived from an EMBL/GenBank/DDBJ whole genome shotgun (WGS) entry which is preliminary data.</text>
</comment>
<evidence type="ECO:0000313" key="2">
    <source>
        <dbReference type="EMBL" id="MDQ0436950.1"/>
    </source>
</evidence>